<dbReference type="CDD" id="cd03809">
    <property type="entry name" value="GT4_MtfB-like"/>
    <property type="match status" value="1"/>
</dbReference>
<dbReference type="Proteomes" id="UP000603200">
    <property type="component" value="Unassembled WGS sequence"/>
</dbReference>
<dbReference type="GO" id="GO:0016740">
    <property type="term" value="F:transferase activity"/>
    <property type="evidence" value="ECO:0007669"/>
    <property type="project" value="UniProtKB-KW"/>
</dbReference>
<evidence type="ECO:0000256" key="1">
    <source>
        <dbReference type="ARBA" id="ARBA00022676"/>
    </source>
</evidence>
<evidence type="ECO:0000259" key="4">
    <source>
        <dbReference type="Pfam" id="PF13439"/>
    </source>
</evidence>
<dbReference type="PANTHER" id="PTHR46401">
    <property type="entry name" value="GLYCOSYLTRANSFERASE WBBK-RELATED"/>
    <property type="match status" value="1"/>
</dbReference>
<dbReference type="PANTHER" id="PTHR46401:SF2">
    <property type="entry name" value="GLYCOSYLTRANSFERASE WBBK-RELATED"/>
    <property type="match status" value="1"/>
</dbReference>
<reference evidence="5 6" key="1">
    <citation type="submission" date="2021-01" db="EMBL/GenBank/DDBJ databases">
        <title>Whole genome shotgun sequence of Actinoplanes humidus NBRC 14915.</title>
        <authorList>
            <person name="Komaki H."/>
            <person name="Tamura T."/>
        </authorList>
    </citation>
    <scope>NUCLEOTIDE SEQUENCE [LARGE SCALE GENOMIC DNA]</scope>
    <source>
        <strain evidence="5 6">NBRC 14915</strain>
    </source>
</reference>
<dbReference type="Gene3D" id="3.40.50.2000">
    <property type="entry name" value="Glycogen Phosphorylase B"/>
    <property type="match status" value="2"/>
</dbReference>
<keyword evidence="6" id="KW-1185">Reference proteome</keyword>
<feature type="domain" description="Glycosyltransferase subfamily 4-like N-terminal" evidence="4">
    <location>
        <begin position="50"/>
        <end position="210"/>
    </location>
</feature>
<keyword evidence="2 5" id="KW-0808">Transferase</keyword>
<evidence type="ECO:0000259" key="3">
    <source>
        <dbReference type="Pfam" id="PF00534"/>
    </source>
</evidence>
<evidence type="ECO:0000256" key="2">
    <source>
        <dbReference type="ARBA" id="ARBA00022679"/>
    </source>
</evidence>
<dbReference type="InterPro" id="IPR028098">
    <property type="entry name" value="Glyco_trans_4-like_N"/>
</dbReference>
<organism evidence="5 6">
    <name type="scientific">Winogradskya humida</name>
    <dbReference type="NCBI Taxonomy" id="113566"/>
    <lineage>
        <taxon>Bacteria</taxon>
        <taxon>Bacillati</taxon>
        <taxon>Actinomycetota</taxon>
        <taxon>Actinomycetes</taxon>
        <taxon>Micromonosporales</taxon>
        <taxon>Micromonosporaceae</taxon>
        <taxon>Winogradskya</taxon>
    </lineage>
</organism>
<gene>
    <name evidence="5" type="ORF">Ahu01nite_088410</name>
</gene>
<feature type="domain" description="Glycosyl transferase family 1" evidence="3">
    <location>
        <begin position="234"/>
        <end position="385"/>
    </location>
</feature>
<name>A0ABQ4A4F4_9ACTN</name>
<dbReference type="InterPro" id="IPR001296">
    <property type="entry name" value="Glyco_trans_1"/>
</dbReference>
<protein>
    <submittedName>
        <fullName evidence="5">Glycosyl transferase</fullName>
    </submittedName>
</protein>
<dbReference type="SUPFAM" id="SSF53756">
    <property type="entry name" value="UDP-Glycosyltransferase/glycogen phosphorylase"/>
    <property type="match status" value="1"/>
</dbReference>
<dbReference type="EMBL" id="BOMN01000126">
    <property type="protein sequence ID" value="GIE25739.1"/>
    <property type="molecule type" value="Genomic_DNA"/>
</dbReference>
<proteinExistence type="predicted"/>
<evidence type="ECO:0000313" key="5">
    <source>
        <dbReference type="EMBL" id="GIE25739.1"/>
    </source>
</evidence>
<sequence>MTWGVAVHTGCIERRTLGRGLAHSFEELQVTAGRPPRVLVDATSVPADRGGVGRYVDGLLGALGSIDPDRLDLAVVAQRSDAERYSRMLTNAEVIAGPSAVAHRPARLAWEQTGLPLLAQQVGAKVLHSPFYTCPLRAGCPVTVTVHDATFFTEPEHYDNTKRTFFRSAIKTSLRRAARVIVPSKATRDELIRLLDADPTRIDVAYHGVDQTAFHAPSDEEKARVRARLGLGSSGYVAFLGAKEPRKNVPNLIRGWARAVADWPHPPALVVAGGQGHDDEIDRAVAEVPSHLRLLRPGYLRYADLPGFLGGALVACYPSFGEGFGLPILEAMACATPVLTTPRLSLPEVGGDAVAYTTEDPDRIAEDLADLLHDEPRRLTLAKAGFDRAKEFTWATSAEVHVTTWNRVAS</sequence>
<comment type="caution">
    <text evidence="5">The sequence shown here is derived from an EMBL/GenBank/DDBJ whole genome shotgun (WGS) entry which is preliminary data.</text>
</comment>
<keyword evidence="1" id="KW-0328">Glycosyltransferase</keyword>
<evidence type="ECO:0000313" key="6">
    <source>
        <dbReference type="Proteomes" id="UP000603200"/>
    </source>
</evidence>
<accession>A0ABQ4A4F4</accession>
<dbReference type="Pfam" id="PF13439">
    <property type="entry name" value="Glyco_transf_4"/>
    <property type="match status" value="1"/>
</dbReference>
<dbReference type="Pfam" id="PF00534">
    <property type="entry name" value="Glycos_transf_1"/>
    <property type="match status" value="1"/>
</dbReference>